<evidence type="ECO:0000256" key="2">
    <source>
        <dbReference type="PIRSR" id="PIRSR000137-1"/>
    </source>
</evidence>
<evidence type="ECO:0000259" key="4">
    <source>
        <dbReference type="PROSITE" id="PS00624"/>
    </source>
</evidence>
<dbReference type="PROSITE" id="PS00624">
    <property type="entry name" value="GMC_OXRED_2"/>
    <property type="match status" value="1"/>
</dbReference>
<evidence type="ECO:0000313" key="6">
    <source>
        <dbReference type="Proteomes" id="UP000799779"/>
    </source>
</evidence>
<proteinExistence type="inferred from homology"/>
<dbReference type="Gene3D" id="3.50.50.60">
    <property type="entry name" value="FAD/NAD(P)-binding domain"/>
    <property type="match status" value="1"/>
</dbReference>
<dbReference type="SUPFAM" id="SSF54373">
    <property type="entry name" value="FAD-linked reductases, C-terminal domain"/>
    <property type="match status" value="1"/>
</dbReference>
<name>A0A6A5WZA4_9PLEO</name>
<sequence length="564" mass="61361">MLSPTPESVLVIEYGFLDNDPSILIPIETFRAHPSRMYNITSVPQLGLSNRTSTASVGAVVGGGSAVNGMFLTRGSASDYDAWEMLGNPGWGWSSLLPYFKKSVTFTPPSRQEAERFNYTWDETSAYGGVGPVQESYPPWAWPASWMYWEAWKGLGVQKQKEGANGKAYGVYHVPSALDPVTKTRSYARTAHYDPFVKRPNYELLTGYQVTEVRLEGSGNAAVEVNVVKRGTNGPKIAIQAKRETIVAAGAIWTPWLLQRSGIGPRAVLEKAGIEVKLDMPGVGANFQDHPTGGARGTLLDDIFPSSGVMFVNQTFTEAARVEYETNRTGPFTASRGNQAAFLPLKTVIPDWEAVVKAVLAQDPAKYLPSTYDKNLTAGFIAQKDLTAKLFGQEDSAVFEYPFGAGYVGGTLQRPLSRGTINLNPSDPSGNPLVDYRTFSNPIDVANTIAMFRYARKFMTHPALQSLRPVETVPGANVTSDADIEKALRDTLLAPSFAHPCGTASMLPEEFGGVVGPDLRVYNTQRLSVVDASIIPFIPAAHLTTTVYAVAEKAADLIKDRTDW</sequence>
<dbReference type="Pfam" id="PF00732">
    <property type="entry name" value="GMC_oxred_N"/>
    <property type="match status" value="1"/>
</dbReference>
<dbReference type="GO" id="GO:0050660">
    <property type="term" value="F:flavin adenine dinucleotide binding"/>
    <property type="evidence" value="ECO:0007669"/>
    <property type="project" value="InterPro"/>
</dbReference>
<keyword evidence="3" id="KW-0274">FAD</keyword>
<dbReference type="GO" id="GO:0016614">
    <property type="term" value="F:oxidoreductase activity, acting on CH-OH group of donors"/>
    <property type="evidence" value="ECO:0007669"/>
    <property type="project" value="InterPro"/>
</dbReference>
<dbReference type="GO" id="GO:0044550">
    <property type="term" value="P:secondary metabolite biosynthetic process"/>
    <property type="evidence" value="ECO:0007669"/>
    <property type="project" value="TreeGrafter"/>
</dbReference>
<evidence type="ECO:0000256" key="3">
    <source>
        <dbReference type="PIRSR" id="PIRSR000137-2"/>
    </source>
</evidence>
<dbReference type="EMBL" id="ML977563">
    <property type="protein sequence ID" value="KAF2005511.1"/>
    <property type="molecule type" value="Genomic_DNA"/>
</dbReference>
<gene>
    <name evidence="5" type="ORF">P154DRAFT_542752</name>
</gene>
<feature type="active site" description="Proton acceptor" evidence="2">
    <location>
        <position position="542"/>
    </location>
</feature>
<evidence type="ECO:0000256" key="1">
    <source>
        <dbReference type="ARBA" id="ARBA00010790"/>
    </source>
</evidence>
<dbReference type="SUPFAM" id="SSF51905">
    <property type="entry name" value="FAD/NAD(P)-binding domain"/>
    <property type="match status" value="1"/>
</dbReference>
<dbReference type="InterPro" id="IPR036188">
    <property type="entry name" value="FAD/NAD-bd_sf"/>
</dbReference>
<comment type="cofactor">
    <cofactor evidence="3">
        <name>FAD</name>
        <dbReference type="ChEBI" id="CHEBI:57692"/>
    </cofactor>
</comment>
<evidence type="ECO:0000313" key="5">
    <source>
        <dbReference type="EMBL" id="KAF2005511.1"/>
    </source>
</evidence>
<keyword evidence="6" id="KW-1185">Reference proteome</keyword>
<dbReference type="AlphaFoldDB" id="A0A6A5WZA4"/>
<dbReference type="PANTHER" id="PTHR11552">
    <property type="entry name" value="GLUCOSE-METHANOL-CHOLINE GMC OXIDOREDUCTASE"/>
    <property type="match status" value="1"/>
</dbReference>
<organism evidence="5 6">
    <name type="scientific">Amniculicola lignicola CBS 123094</name>
    <dbReference type="NCBI Taxonomy" id="1392246"/>
    <lineage>
        <taxon>Eukaryota</taxon>
        <taxon>Fungi</taxon>
        <taxon>Dikarya</taxon>
        <taxon>Ascomycota</taxon>
        <taxon>Pezizomycotina</taxon>
        <taxon>Dothideomycetes</taxon>
        <taxon>Pleosporomycetidae</taxon>
        <taxon>Pleosporales</taxon>
        <taxon>Amniculicolaceae</taxon>
        <taxon>Amniculicola</taxon>
    </lineage>
</organism>
<dbReference type="PANTHER" id="PTHR11552:SF115">
    <property type="entry name" value="DEHYDROGENASE XPTC-RELATED"/>
    <property type="match status" value="1"/>
</dbReference>
<dbReference type="Proteomes" id="UP000799779">
    <property type="component" value="Unassembled WGS sequence"/>
</dbReference>
<feature type="binding site" evidence="3">
    <location>
        <position position="210"/>
    </location>
    <ligand>
        <name>FAD</name>
        <dbReference type="ChEBI" id="CHEBI:57692"/>
    </ligand>
</feature>
<comment type="similarity">
    <text evidence="1">Belongs to the GMC oxidoreductase family.</text>
</comment>
<dbReference type="Pfam" id="PF05199">
    <property type="entry name" value="GMC_oxred_C"/>
    <property type="match status" value="1"/>
</dbReference>
<dbReference type="InterPro" id="IPR000172">
    <property type="entry name" value="GMC_OxRdtase_N"/>
</dbReference>
<dbReference type="OrthoDB" id="269227at2759"/>
<reference evidence="5" key="1">
    <citation type="journal article" date="2020" name="Stud. Mycol.">
        <title>101 Dothideomycetes genomes: a test case for predicting lifestyles and emergence of pathogens.</title>
        <authorList>
            <person name="Haridas S."/>
            <person name="Albert R."/>
            <person name="Binder M."/>
            <person name="Bloem J."/>
            <person name="Labutti K."/>
            <person name="Salamov A."/>
            <person name="Andreopoulos B."/>
            <person name="Baker S."/>
            <person name="Barry K."/>
            <person name="Bills G."/>
            <person name="Bluhm B."/>
            <person name="Cannon C."/>
            <person name="Castanera R."/>
            <person name="Culley D."/>
            <person name="Daum C."/>
            <person name="Ezra D."/>
            <person name="Gonzalez J."/>
            <person name="Henrissat B."/>
            <person name="Kuo A."/>
            <person name="Liang C."/>
            <person name="Lipzen A."/>
            <person name="Lutzoni F."/>
            <person name="Magnuson J."/>
            <person name="Mondo S."/>
            <person name="Nolan M."/>
            <person name="Ohm R."/>
            <person name="Pangilinan J."/>
            <person name="Park H.-J."/>
            <person name="Ramirez L."/>
            <person name="Alfaro M."/>
            <person name="Sun H."/>
            <person name="Tritt A."/>
            <person name="Yoshinaga Y."/>
            <person name="Zwiers L.-H."/>
            <person name="Turgeon B."/>
            <person name="Goodwin S."/>
            <person name="Spatafora J."/>
            <person name="Crous P."/>
            <person name="Grigoriev I."/>
        </authorList>
    </citation>
    <scope>NUCLEOTIDE SEQUENCE</scope>
    <source>
        <strain evidence="5">CBS 123094</strain>
    </source>
</reference>
<protein>
    <submittedName>
        <fullName evidence="5">GMC oxidoreductase</fullName>
    </submittedName>
</protein>
<dbReference type="PIRSF" id="PIRSF000137">
    <property type="entry name" value="Alcohol_oxidase"/>
    <property type="match status" value="1"/>
</dbReference>
<dbReference type="InterPro" id="IPR012132">
    <property type="entry name" value="GMC_OxRdtase"/>
</dbReference>
<feature type="domain" description="Glucose-methanol-choline oxidoreductase N-terminal" evidence="4">
    <location>
        <begin position="250"/>
        <end position="264"/>
    </location>
</feature>
<feature type="active site" description="Proton donor" evidence="2">
    <location>
        <position position="499"/>
    </location>
</feature>
<feature type="binding site" evidence="3">
    <location>
        <position position="60"/>
    </location>
    <ligand>
        <name>FAD</name>
        <dbReference type="ChEBI" id="CHEBI:57692"/>
    </ligand>
</feature>
<keyword evidence="3" id="KW-0285">Flavoprotein</keyword>
<accession>A0A6A5WZA4</accession>
<dbReference type="InterPro" id="IPR007867">
    <property type="entry name" value="GMC_OxRtase_C"/>
</dbReference>
<dbReference type="Gene3D" id="3.30.560.10">
    <property type="entry name" value="Glucose Oxidase, domain 3"/>
    <property type="match status" value="1"/>
</dbReference>